<proteinExistence type="predicted"/>
<dbReference type="EMBL" id="LT629776">
    <property type="protein sequence ID" value="SDS93170.1"/>
    <property type="molecule type" value="Genomic_DNA"/>
</dbReference>
<gene>
    <name evidence="2" type="ORF">SAMN04489860_2744</name>
</gene>
<dbReference type="Proteomes" id="UP000185663">
    <property type="component" value="Chromosome I"/>
</dbReference>
<organism evidence="2 3">
    <name type="scientific">Paraoerskovia marina</name>
    <dbReference type="NCBI Taxonomy" id="545619"/>
    <lineage>
        <taxon>Bacteria</taxon>
        <taxon>Bacillati</taxon>
        <taxon>Actinomycetota</taxon>
        <taxon>Actinomycetes</taxon>
        <taxon>Micrococcales</taxon>
        <taxon>Cellulomonadaceae</taxon>
        <taxon>Paraoerskovia</taxon>
    </lineage>
</organism>
<reference evidence="2 3" key="1">
    <citation type="submission" date="2016-10" db="EMBL/GenBank/DDBJ databases">
        <authorList>
            <person name="de Groot N.N."/>
        </authorList>
    </citation>
    <scope>NUCLEOTIDE SEQUENCE [LARGE SCALE GENOMIC DNA]</scope>
    <source>
        <strain evidence="2 3">DSM 22126</strain>
    </source>
</reference>
<evidence type="ECO:0000256" key="1">
    <source>
        <dbReference type="SAM" id="MobiDB-lite"/>
    </source>
</evidence>
<name>A0A1H1W952_9CELL</name>
<sequence length="199" mass="20438">MGQGRRGVRDRLECPRPGCPVGRTAVEDLADRVVPGVDGRDHTAGRGLAVPGDPEDRAGGREQALAGAGFALLGPVGAASATEASAGLSGDQRGGAVKVAADVLAPDPREQEARRQRADAVVVRLDRRQTRSDARSRVGVVEADDGLVPRKTQPCARNAAENPTALRSVAATTAVVGRPASTASRPATAALTSWLSAVR</sequence>
<accession>A0A1H1W952</accession>
<protein>
    <submittedName>
        <fullName evidence="2">Uncharacterized protein</fullName>
    </submittedName>
</protein>
<dbReference type="AlphaFoldDB" id="A0A1H1W952"/>
<feature type="region of interest" description="Disordered" evidence="1">
    <location>
        <begin position="33"/>
        <end position="60"/>
    </location>
</feature>
<evidence type="ECO:0000313" key="3">
    <source>
        <dbReference type="Proteomes" id="UP000185663"/>
    </source>
</evidence>
<keyword evidence="3" id="KW-1185">Reference proteome</keyword>
<evidence type="ECO:0000313" key="2">
    <source>
        <dbReference type="EMBL" id="SDS93170.1"/>
    </source>
</evidence>